<dbReference type="AlphaFoldDB" id="A0A397IZH5"/>
<reference evidence="1 2" key="1">
    <citation type="submission" date="2018-08" db="EMBL/GenBank/DDBJ databases">
        <title>Genome and evolution of the arbuscular mycorrhizal fungus Diversispora epigaea (formerly Glomus versiforme) and its bacterial endosymbionts.</title>
        <authorList>
            <person name="Sun X."/>
            <person name="Fei Z."/>
            <person name="Harrison M."/>
        </authorList>
    </citation>
    <scope>NUCLEOTIDE SEQUENCE [LARGE SCALE GENOMIC DNA]</scope>
    <source>
        <strain evidence="1 2">IT104</strain>
    </source>
</reference>
<protein>
    <submittedName>
        <fullName evidence="1">Uncharacterized protein</fullName>
    </submittedName>
</protein>
<dbReference type="Proteomes" id="UP000266861">
    <property type="component" value="Unassembled WGS sequence"/>
</dbReference>
<organism evidence="1 2">
    <name type="scientific">Diversispora epigaea</name>
    <dbReference type="NCBI Taxonomy" id="1348612"/>
    <lineage>
        <taxon>Eukaryota</taxon>
        <taxon>Fungi</taxon>
        <taxon>Fungi incertae sedis</taxon>
        <taxon>Mucoromycota</taxon>
        <taxon>Glomeromycotina</taxon>
        <taxon>Glomeromycetes</taxon>
        <taxon>Diversisporales</taxon>
        <taxon>Diversisporaceae</taxon>
        <taxon>Diversispora</taxon>
    </lineage>
</organism>
<name>A0A397IZH5_9GLOM</name>
<accession>A0A397IZH5</accession>
<comment type="caution">
    <text evidence="1">The sequence shown here is derived from an EMBL/GenBank/DDBJ whole genome shotgun (WGS) entry which is preliminary data.</text>
</comment>
<keyword evidence="2" id="KW-1185">Reference proteome</keyword>
<gene>
    <name evidence="1" type="ORF">Glove_134g123</name>
</gene>
<sequence>MGILKSLPSIKMLTKSGNLQAVLTRSRLPWIKRMKFVKNSQYNKNRRDNKQKRLWDLKRTSEEQWKEFEDSIEKYIELQTDEAKRKEYSIEIQWNYIKTGIIIHVPKIDFGFLSIGIISKGRKFLTKVKEPRNRMTLNWHKHPLYNTLKDLNKIGKLDEAKRKEYSIEIQWNYIKTGIIIHVPKIDFGFLRSQQNWKAGYISNFYITLYNVLWTERSYCVLERHLHTRT</sequence>
<dbReference type="EMBL" id="PQFF01000125">
    <property type="protein sequence ID" value="RHZ80497.1"/>
    <property type="molecule type" value="Genomic_DNA"/>
</dbReference>
<evidence type="ECO:0000313" key="1">
    <source>
        <dbReference type="EMBL" id="RHZ80497.1"/>
    </source>
</evidence>
<proteinExistence type="predicted"/>
<evidence type="ECO:0000313" key="2">
    <source>
        <dbReference type="Proteomes" id="UP000266861"/>
    </source>
</evidence>